<evidence type="ECO:0000313" key="2">
    <source>
        <dbReference type="Proteomes" id="UP001153678"/>
    </source>
</evidence>
<dbReference type="GO" id="GO:0016539">
    <property type="term" value="P:intein-mediated protein splicing"/>
    <property type="evidence" value="ECO:0007669"/>
    <property type="project" value="InterPro"/>
</dbReference>
<reference evidence="1" key="1">
    <citation type="submission" date="2022-08" db="EMBL/GenBank/DDBJ databases">
        <authorList>
            <person name="Kallberg Y."/>
            <person name="Tangrot J."/>
            <person name="Rosling A."/>
        </authorList>
    </citation>
    <scope>NUCLEOTIDE SEQUENCE</scope>
    <source>
        <strain evidence="1">Wild A</strain>
    </source>
</reference>
<dbReference type="PROSITE" id="PS50817">
    <property type="entry name" value="INTEIN_N_TER"/>
    <property type="match status" value="1"/>
</dbReference>
<proteinExistence type="predicted"/>
<dbReference type="InterPro" id="IPR006141">
    <property type="entry name" value="Intein_N"/>
</dbReference>
<sequence>MTNSFVKRFDSYAIQILCSEEYASNPKLSNEKDGKPLRPPNSFFQFKNTVKLYSQDQNLMVGQTCLCNDRNILTKVAGELWHFCLNPDQKIIFSDLFKLAKLDHEKRFPDYKYKPKRTKSDFKFSLESHDPVTEINNDQQIVLDDQHQLFSMTDISNEITERYLVPYDEDIQFFFYNNLIN</sequence>
<organism evidence="1 2">
    <name type="scientific">Funneliformis geosporum</name>
    <dbReference type="NCBI Taxonomy" id="1117311"/>
    <lineage>
        <taxon>Eukaryota</taxon>
        <taxon>Fungi</taxon>
        <taxon>Fungi incertae sedis</taxon>
        <taxon>Mucoromycota</taxon>
        <taxon>Glomeromycotina</taxon>
        <taxon>Glomeromycetes</taxon>
        <taxon>Glomerales</taxon>
        <taxon>Glomeraceae</taxon>
        <taxon>Funneliformis</taxon>
    </lineage>
</organism>
<dbReference type="EMBL" id="CAMKVN010000758">
    <property type="protein sequence ID" value="CAI2170929.1"/>
    <property type="molecule type" value="Genomic_DNA"/>
</dbReference>
<comment type="caution">
    <text evidence="1">The sequence shown here is derived from an EMBL/GenBank/DDBJ whole genome shotgun (WGS) entry which is preliminary data.</text>
</comment>
<dbReference type="SUPFAM" id="SSF47095">
    <property type="entry name" value="HMG-box"/>
    <property type="match status" value="1"/>
</dbReference>
<dbReference type="Gene3D" id="1.10.30.10">
    <property type="entry name" value="High mobility group box domain"/>
    <property type="match status" value="1"/>
</dbReference>
<dbReference type="InterPro" id="IPR036910">
    <property type="entry name" value="HMG_box_dom_sf"/>
</dbReference>
<name>A0A9W4SJP9_9GLOM</name>
<gene>
    <name evidence="1" type="ORF">FWILDA_LOCUS4826</name>
</gene>
<dbReference type="OrthoDB" id="6247875at2759"/>
<dbReference type="Proteomes" id="UP001153678">
    <property type="component" value="Unassembled WGS sequence"/>
</dbReference>
<accession>A0A9W4SJP9</accession>
<keyword evidence="2" id="KW-1185">Reference proteome</keyword>
<dbReference type="AlphaFoldDB" id="A0A9W4SJP9"/>
<evidence type="ECO:0000313" key="1">
    <source>
        <dbReference type="EMBL" id="CAI2170929.1"/>
    </source>
</evidence>
<protein>
    <submittedName>
        <fullName evidence="1">2610_t:CDS:1</fullName>
    </submittedName>
</protein>